<gene>
    <name evidence="2" type="ORF">CGCSCA2_v013589</name>
</gene>
<reference evidence="2" key="1">
    <citation type="submission" date="2019-06" db="EMBL/GenBank/DDBJ databases">
        <authorList>
            <person name="Gan P."/>
            <person name="Shirasu K."/>
        </authorList>
    </citation>
    <scope>NUCLEOTIDE SEQUENCE [LARGE SCALE GENOMIC DNA]</scope>
    <source>
        <strain evidence="2">CAD2</strain>
    </source>
</reference>
<feature type="region of interest" description="Disordered" evidence="1">
    <location>
        <begin position="105"/>
        <end position="142"/>
    </location>
</feature>
<keyword evidence="3" id="KW-1185">Reference proteome</keyword>
<protein>
    <submittedName>
        <fullName evidence="2">Uncharacterized protein</fullName>
    </submittedName>
</protein>
<accession>A0A9P5BMT5</accession>
<evidence type="ECO:0000313" key="3">
    <source>
        <dbReference type="Proteomes" id="UP000711996"/>
    </source>
</evidence>
<evidence type="ECO:0000256" key="1">
    <source>
        <dbReference type="SAM" id="MobiDB-lite"/>
    </source>
</evidence>
<dbReference type="OrthoDB" id="10305380at2759"/>
<dbReference type="EMBL" id="QPMT01000071">
    <property type="protein sequence ID" value="KAF4845522.1"/>
    <property type="molecule type" value="Genomic_DNA"/>
</dbReference>
<organism evidence="2 3">
    <name type="scientific">Colletotrichum siamense</name>
    <name type="common">Anthracnose fungus</name>
    <dbReference type="NCBI Taxonomy" id="690259"/>
    <lineage>
        <taxon>Eukaryota</taxon>
        <taxon>Fungi</taxon>
        <taxon>Dikarya</taxon>
        <taxon>Ascomycota</taxon>
        <taxon>Pezizomycotina</taxon>
        <taxon>Sordariomycetes</taxon>
        <taxon>Hypocreomycetidae</taxon>
        <taxon>Glomerellales</taxon>
        <taxon>Glomerellaceae</taxon>
        <taxon>Colletotrichum</taxon>
        <taxon>Colletotrichum gloeosporioides species complex</taxon>
    </lineage>
</organism>
<name>A0A9P5BMT5_COLSI</name>
<sequence length="142" mass="16030">MLWSLQAPHAAVMVKPTPCLIDGCQSTSTNKHTQYTLAYLPQYSMPPSINYPAGLETLLPLDRQWPAHHHHHHFHPSHPYHHVLARGFGFGCAPARLSITVWDDEKHHPLPTGPRRPEPVLWPDSPVLSSRSLPSVRKGARR</sequence>
<comment type="caution">
    <text evidence="2">The sequence shown here is derived from an EMBL/GenBank/DDBJ whole genome shotgun (WGS) entry which is preliminary data.</text>
</comment>
<dbReference type="AlphaFoldDB" id="A0A9P5BMT5"/>
<feature type="compositionally biased region" description="Low complexity" evidence="1">
    <location>
        <begin position="125"/>
        <end position="142"/>
    </location>
</feature>
<evidence type="ECO:0000313" key="2">
    <source>
        <dbReference type="EMBL" id="KAF4845522.1"/>
    </source>
</evidence>
<dbReference type="Proteomes" id="UP000711996">
    <property type="component" value="Unassembled WGS sequence"/>
</dbReference>
<proteinExistence type="predicted"/>